<accession>A0ABW0XT24</accession>
<reference evidence="3" key="1">
    <citation type="journal article" date="2019" name="Int. J. Syst. Evol. Microbiol.">
        <title>The Global Catalogue of Microorganisms (GCM) 10K type strain sequencing project: providing services to taxonomists for standard genome sequencing and annotation.</title>
        <authorList>
            <consortium name="The Broad Institute Genomics Platform"/>
            <consortium name="The Broad Institute Genome Sequencing Center for Infectious Disease"/>
            <person name="Wu L."/>
            <person name="Ma J."/>
        </authorList>
    </citation>
    <scope>NUCLEOTIDE SEQUENCE [LARGE SCALE GENOMIC DNA]</scope>
    <source>
        <strain evidence="3">JCM 13852</strain>
    </source>
</reference>
<keyword evidence="3" id="KW-1185">Reference proteome</keyword>
<protein>
    <submittedName>
        <fullName evidence="2">Helix-turn-helix domain-containing protein</fullName>
    </submittedName>
</protein>
<evidence type="ECO:0000313" key="2">
    <source>
        <dbReference type="EMBL" id="MFC5673603.1"/>
    </source>
</evidence>
<evidence type="ECO:0000313" key="3">
    <source>
        <dbReference type="Proteomes" id="UP001596183"/>
    </source>
</evidence>
<dbReference type="RefSeq" id="WP_381217729.1">
    <property type="nucleotide sequence ID" value="NZ_JBHSPC010000089.1"/>
</dbReference>
<feature type="non-terminal residue" evidence="2">
    <location>
        <position position="51"/>
    </location>
</feature>
<dbReference type="Pfam" id="PF13565">
    <property type="entry name" value="HTH_32"/>
    <property type="match status" value="1"/>
</dbReference>
<sequence length="51" mass="5772">MRERLHRFNAEGLDGLGDRPIPGRPRRLTEDERSAIIALARSDPPRRPVPG</sequence>
<feature type="region of interest" description="Disordered" evidence="1">
    <location>
        <begin position="1"/>
        <end position="32"/>
    </location>
</feature>
<evidence type="ECO:0000256" key="1">
    <source>
        <dbReference type="SAM" id="MobiDB-lite"/>
    </source>
</evidence>
<proteinExistence type="predicted"/>
<name>A0ABW0XT24_9ACTN</name>
<comment type="caution">
    <text evidence="2">The sequence shown here is derived from an EMBL/GenBank/DDBJ whole genome shotgun (WGS) entry which is preliminary data.</text>
</comment>
<gene>
    <name evidence="2" type="ORF">ACFP2V_26920</name>
</gene>
<organism evidence="2 3">
    <name type="scientific">Streptomyces incanus</name>
    <dbReference type="NCBI Taxonomy" id="887453"/>
    <lineage>
        <taxon>Bacteria</taxon>
        <taxon>Bacillati</taxon>
        <taxon>Actinomycetota</taxon>
        <taxon>Actinomycetes</taxon>
        <taxon>Kitasatosporales</taxon>
        <taxon>Streptomycetaceae</taxon>
        <taxon>Streptomyces</taxon>
    </lineage>
</organism>
<dbReference type="EMBL" id="JBHSPC010000089">
    <property type="protein sequence ID" value="MFC5673603.1"/>
    <property type="molecule type" value="Genomic_DNA"/>
</dbReference>
<dbReference type="Proteomes" id="UP001596183">
    <property type="component" value="Unassembled WGS sequence"/>
</dbReference>